<reference evidence="1 2" key="1">
    <citation type="submission" date="2021-12" db="EMBL/GenBank/DDBJ databases">
        <title>Genome sequencing of bacteria with rrn-lacking chromosome and rrn-plasmid.</title>
        <authorList>
            <person name="Anda M."/>
            <person name="Iwasaki W."/>
        </authorList>
    </citation>
    <scope>NUCLEOTIDE SEQUENCE [LARGE SCALE GENOMIC DNA]</scope>
    <source>
        <strain evidence="1 2">NBRC 15940</strain>
    </source>
</reference>
<dbReference type="EMBL" id="BQKE01000002">
    <property type="protein sequence ID" value="GJM62510.1"/>
    <property type="molecule type" value="Genomic_DNA"/>
</dbReference>
<evidence type="ECO:0000313" key="1">
    <source>
        <dbReference type="EMBL" id="GJM62510.1"/>
    </source>
</evidence>
<dbReference type="RefSeq" id="WP_338237787.1">
    <property type="nucleotide sequence ID" value="NZ_BQKE01000002.1"/>
</dbReference>
<dbReference type="Proteomes" id="UP001310022">
    <property type="component" value="Unassembled WGS sequence"/>
</dbReference>
<name>A0AAN4W232_9BACT</name>
<comment type="caution">
    <text evidence="1">The sequence shown here is derived from an EMBL/GenBank/DDBJ whole genome shotgun (WGS) entry which is preliminary data.</text>
</comment>
<proteinExistence type="predicted"/>
<organism evidence="1 2">
    <name type="scientific">Persicobacter diffluens</name>
    <dbReference type="NCBI Taxonomy" id="981"/>
    <lineage>
        <taxon>Bacteria</taxon>
        <taxon>Pseudomonadati</taxon>
        <taxon>Bacteroidota</taxon>
        <taxon>Cytophagia</taxon>
        <taxon>Cytophagales</taxon>
        <taxon>Persicobacteraceae</taxon>
        <taxon>Persicobacter</taxon>
    </lineage>
</organism>
<protein>
    <submittedName>
        <fullName evidence="1">Uncharacterized protein</fullName>
    </submittedName>
</protein>
<accession>A0AAN4W232</accession>
<gene>
    <name evidence="1" type="ORF">PEDI_30620</name>
</gene>
<keyword evidence="2" id="KW-1185">Reference proteome</keyword>
<evidence type="ECO:0000313" key="2">
    <source>
        <dbReference type="Proteomes" id="UP001310022"/>
    </source>
</evidence>
<dbReference type="AlphaFoldDB" id="A0AAN4W232"/>
<sequence>MTGSRIKQIEKPLHQLTAVQLLEQLNLAISRQFFGAGTFGRLSQICREIKRREWETGTFIDRYRINLRYRYKLLGNHLTIAEDRQVEDFALLIPAALSQISSFQNN</sequence>